<organism evidence="1 2">
    <name type="scientific">Melipona quadrifasciata</name>
    <dbReference type="NCBI Taxonomy" id="166423"/>
    <lineage>
        <taxon>Eukaryota</taxon>
        <taxon>Metazoa</taxon>
        <taxon>Ecdysozoa</taxon>
        <taxon>Arthropoda</taxon>
        <taxon>Hexapoda</taxon>
        <taxon>Insecta</taxon>
        <taxon>Pterygota</taxon>
        <taxon>Neoptera</taxon>
        <taxon>Endopterygota</taxon>
        <taxon>Hymenoptera</taxon>
        <taxon>Apocrita</taxon>
        <taxon>Aculeata</taxon>
        <taxon>Apoidea</taxon>
        <taxon>Anthophila</taxon>
        <taxon>Apidae</taxon>
        <taxon>Melipona</taxon>
    </lineage>
</organism>
<gene>
    <name evidence="1" type="ORF">WN51_00476</name>
</gene>
<feature type="non-terminal residue" evidence="1">
    <location>
        <position position="1"/>
    </location>
</feature>
<accession>A0A0M9A2A7</accession>
<proteinExistence type="predicted"/>
<keyword evidence="2" id="KW-1185">Reference proteome</keyword>
<dbReference type="Proteomes" id="UP000053105">
    <property type="component" value="Unassembled WGS sequence"/>
</dbReference>
<evidence type="ECO:0000313" key="2">
    <source>
        <dbReference type="Proteomes" id="UP000053105"/>
    </source>
</evidence>
<evidence type="ECO:0000313" key="1">
    <source>
        <dbReference type="EMBL" id="KOX74493.1"/>
    </source>
</evidence>
<dbReference type="AlphaFoldDB" id="A0A0M9A2A7"/>
<protein>
    <submittedName>
        <fullName evidence="1">Uncharacterized protein</fullName>
    </submittedName>
</protein>
<dbReference type="EMBL" id="KQ435789">
    <property type="protein sequence ID" value="KOX74493.1"/>
    <property type="molecule type" value="Genomic_DNA"/>
</dbReference>
<reference evidence="1 2" key="1">
    <citation type="submission" date="2015-07" db="EMBL/GenBank/DDBJ databases">
        <title>The genome of Melipona quadrifasciata.</title>
        <authorList>
            <person name="Pan H."/>
            <person name="Kapheim K."/>
        </authorList>
    </citation>
    <scope>NUCLEOTIDE SEQUENCE [LARGE SCALE GENOMIC DNA]</scope>
    <source>
        <strain evidence="1">0111107301</strain>
        <tissue evidence="1">Whole body</tissue>
    </source>
</reference>
<name>A0A0M9A2A7_9HYME</name>
<sequence length="57" mass="6699">CVYCLRPCARTREDFVLQARIARIETGRGLKQDWAVDVPRCCNYRRLEPRSGSDREL</sequence>